<reference evidence="2 3" key="1">
    <citation type="journal article" date="2024" name="G3 (Bethesda)">
        <title>Genome assembly of Hibiscus sabdariffa L. provides insights into metabolisms of medicinal natural products.</title>
        <authorList>
            <person name="Kim T."/>
        </authorList>
    </citation>
    <scope>NUCLEOTIDE SEQUENCE [LARGE SCALE GENOMIC DNA]</scope>
    <source>
        <strain evidence="2">TK-2024</strain>
        <tissue evidence="2">Old leaves</tissue>
    </source>
</reference>
<dbReference type="EMBL" id="JBBPBM010000146">
    <property type="protein sequence ID" value="KAK8504025.1"/>
    <property type="molecule type" value="Genomic_DNA"/>
</dbReference>
<organism evidence="2 3">
    <name type="scientific">Hibiscus sabdariffa</name>
    <name type="common">roselle</name>
    <dbReference type="NCBI Taxonomy" id="183260"/>
    <lineage>
        <taxon>Eukaryota</taxon>
        <taxon>Viridiplantae</taxon>
        <taxon>Streptophyta</taxon>
        <taxon>Embryophyta</taxon>
        <taxon>Tracheophyta</taxon>
        <taxon>Spermatophyta</taxon>
        <taxon>Magnoliopsida</taxon>
        <taxon>eudicotyledons</taxon>
        <taxon>Gunneridae</taxon>
        <taxon>Pentapetalae</taxon>
        <taxon>rosids</taxon>
        <taxon>malvids</taxon>
        <taxon>Malvales</taxon>
        <taxon>Malvaceae</taxon>
        <taxon>Malvoideae</taxon>
        <taxon>Hibiscus</taxon>
    </lineage>
</organism>
<proteinExistence type="predicted"/>
<evidence type="ECO:0000313" key="2">
    <source>
        <dbReference type="EMBL" id="KAK8504025.1"/>
    </source>
</evidence>
<feature type="compositionally biased region" description="Low complexity" evidence="1">
    <location>
        <begin position="110"/>
        <end position="119"/>
    </location>
</feature>
<protein>
    <submittedName>
        <fullName evidence="2">Uncharacterized protein</fullName>
    </submittedName>
</protein>
<accession>A0ABR2BC36</accession>
<keyword evidence="3" id="KW-1185">Reference proteome</keyword>
<comment type="caution">
    <text evidence="2">The sequence shown here is derived from an EMBL/GenBank/DDBJ whole genome shotgun (WGS) entry which is preliminary data.</text>
</comment>
<evidence type="ECO:0000256" key="1">
    <source>
        <dbReference type="SAM" id="MobiDB-lite"/>
    </source>
</evidence>
<feature type="region of interest" description="Disordered" evidence="1">
    <location>
        <begin position="94"/>
        <end position="137"/>
    </location>
</feature>
<dbReference type="Proteomes" id="UP001472677">
    <property type="component" value="Unassembled WGS sequence"/>
</dbReference>
<name>A0ABR2BC36_9ROSI</name>
<feature type="compositionally biased region" description="Basic residues" evidence="1">
    <location>
        <begin position="122"/>
        <end position="137"/>
    </location>
</feature>
<feature type="compositionally biased region" description="Basic and acidic residues" evidence="1">
    <location>
        <begin position="96"/>
        <end position="106"/>
    </location>
</feature>
<gene>
    <name evidence="2" type="ORF">V6N12_033242</name>
</gene>
<evidence type="ECO:0000313" key="3">
    <source>
        <dbReference type="Proteomes" id="UP001472677"/>
    </source>
</evidence>
<sequence>MQGKRDERKGIPNLREGLRATLYISNAWRNVASSAKGPLSTLLITLSEPVSVNLVTARVGGDWKPYSKVARRRHNKPLLRSVVIALHFAGRTVGTDNRRTGLRENKPLSSEESSNKSTSQMRKTRKGKGFGGRKGKV</sequence>